<proteinExistence type="predicted"/>
<keyword evidence="3" id="KW-1185">Reference proteome</keyword>
<feature type="domain" description="Transposase IS4-like" evidence="1">
    <location>
        <begin position="12"/>
        <end position="57"/>
    </location>
</feature>
<evidence type="ECO:0000259" key="1">
    <source>
        <dbReference type="Pfam" id="PF01609"/>
    </source>
</evidence>
<name>A0A1W9Z8C5_MYCAN</name>
<sequence>MPGATLPPTDDTSRLAEHRRRRARIEHILARIKDWQILHHCRRRGNAINLAARAVAYLRNTKLAHL</sequence>
<accession>A0A1W9Z8C5</accession>
<dbReference type="Proteomes" id="UP000192284">
    <property type="component" value="Unassembled WGS sequence"/>
</dbReference>
<dbReference type="AlphaFoldDB" id="A0A1W9Z8C5"/>
<dbReference type="Pfam" id="PF01609">
    <property type="entry name" value="DDE_Tnp_1"/>
    <property type="match status" value="1"/>
</dbReference>
<gene>
    <name evidence="2" type="ORF">BST12_27955</name>
</gene>
<comment type="caution">
    <text evidence="2">The sequence shown here is derived from an EMBL/GenBank/DDBJ whole genome shotgun (WGS) entry which is preliminary data.</text>
</comment>
<evidence type="ECO:0000313" key="2">
    <source>
        <dbReference type="EMBL" id="ORA09119.1"/>
    </source>
</evidence>
<dbReference type="EMBL" id="MVHE01000116">
    <property type="protein sequence ID" value="ORA09119.1"/>
    <property type="molecule type" value="Genomic_DNA"/>
</dbReference>
<dbReference type="GO" id="GO:0003677">
    <property type="term" value="F:DNA binding"/>
    <property type="evidence" value="ECO:0007669"/>
    <property type="project" value="InterPro"/>
</dbReference>
<dbReference type="GO" id="GO:0004803">
    <property type="term" value="F:transposase activity"/>
    <property type="evidence" value="ECO:0007669"/>
    <property type="project" value="InterPro"/>
</dbReference>
<dbReference type="GO" id="GO:0006313">
    <property type="term" value="P:DNA transposition"/>
    <property type="evidence" value="ECO:0007669"/>
    <property type="project" value="InterPro"/>
</dbReference>
<organism evidence="2 3">
    <name type="scientific">Mycobacterium angelicum</name>
    <dbReference type="NCBI Taxonomy" id="470074"/>
    <lineage>
        <taxon>Bacteria</taxon>
        <taxon>Bacillati</taxon>
        <taxon>Actinomycetota</taxon>
        <taxon>Actinomycetes</taxon>
        <taxon>Mycobacteriales</taxon>
        <taxon>Mycobacteriaceae</taxon>
        <taxon>Mycobacterium</taxon>
    </lineage>
</organism>
<dbReference type="InterPro" id="IPR002559">
    <property type="entry name" value="Transposase_11"/>
</dbReference>
<evidence type="ECO:0000313" key="3">
    <source>
        <dbReference type="Proteomes" id="UP000192284"/>
    </source>
</evidence>
<reference evidence="2 3" key="1">
    <citation type="submission" date="2017-02" db="EMBL/GenBank/DDBJ databases">
        <title>The new phylogeny of genus Mycobacterium.</title>
        <authorList>
            <person name="Tortoli E."/>
            <person name="Trovato A."/>
            <person name="Cirillo D.M."/>
        </authorList>
    </citation>
    <scope>NUCLEOTIDE SEQUENCE [LARGE SCALE GENOMIC DNA]</scope>
    <source>
        <strain evidence="2 3">DSM 45057</strain>
    </source>
</reference>
<protein>
    <recommendedName>
        <fullName evidence="1">Transposase IS4-like domain-containing protein</fullName>
    </recommendedName>
</protein>
<dbReference type="RefSeq" id="WP_083116427.1">
    <property type="nucleotide sequence ID" value="NZ_JACKTS010000025.1"/>
</dbReference>